<evidence type="ECO:0000256" key="4">
    <source>
        <dbReference type="ARBA" id="ARBA00022801"/>
    </source>
</evidence>
<gene>
    <name evidence="12" type="ORF">CRV09_03345</name>
</gene>
<sequence length="246" mass="28165">MKKTHDILNRLKKIIPINTQPKFTKGKDLLAWNQEQGRLNSATIERENKAMKMQRIMCDSGIRELHINCSFDNYNIENEGQLKAVKLAKQYSIEFDKSIASFIFSGRPGTGKNHLAAAISNDLILRGKSVLIMTVADLMSSMKATFNENSDLTEEKLIKNLSDVDLLVIDEIGIQSESKYEKIVINQIVDRRSSSKRPTGMLSNLDHASMNLLLGERVMDRMRLGKSIWIYFDWESYRSRVKGNEY</sequence>
<name>A0A2P5T190_9GAMM</name>
<evidence type="ECO:0000256" key="10">
    <source>
        <dbReference type="ARBA" id="ARBA00048778"/>
    </source>
</evidence>
<dbReference type="FunFam" id="3.40.50.300:FF:000266">
    <property type="entry name" value="DNA replication protein DnaC"/>
    <property type="match status" value="1"/>
</dbReference>
<keyword evidence="4" id="KW-0378">Hydrolase</keyword>
<evidence type="ECO:0000313" key="13">
    <source>
        <dbReference type="Proteomes" id="UP000295937"/>
    </source>
</evidence>
<dbReference type="GO" id="GO:1990077">
    <property type="term" value="C:primosome complex"/>
    <property type="evidence" value="ECO:0007669"/>
    <property type="project" value="UniProtKB-KW"/>
</dbReference>
<dbReference type="GO" id="GO:0016787">
    <property type="term" value="F:hydrolase activity"/>
    <property type="evidence" value="ECO:0007669"/>
    <property type="project" value="UniProtKB-KW"/>
</dbReference>
<protein>
    <recommendedName>
        <fullName evidence="8">Replicative helicase loader DnaC</fullName>
    </recommendedName>
    <alternativeName>
        <fullName evidence="9">DNA replication protein DnaC</fullName>
    </alternativeName>
</protein>
<evidence type="ECO:0000256" key="9">
    <source>
        <dbReference type="ARBA" id="ARBA00045009"/>
    </source>
</evidence>
<evidence type="ECO:0000256" key="8">
    <source>
        <dbReference type="ARBA" id="ARBA00044977"/>
    </source>
</evidence>
<dbReference type="InterPro" id="IPR027417">
    <property type="entry name" value="P-loop_NTPase"/>
</dbReference>
<dbReference type="Pfam" id="PF01695">
    <property type="entry name" value="IstB_IS21"/>
    <property type="match status" value="1"/>
</dbReference>
<evidence type="ECO:0000256" key="3">
    <source>
        <dbReference type="ARBA" id="ARBA00022741"/>
    </source>
</evidence>
<comment type="catalytic activity">
    <reaction evidence="10">
        <text>ATP + H2O = ADP + phosphate + H(+)</text>
        <dbReference type="Rhea" id="RHEA:13065"/>
        <dbReference type="ChEBI" id="CHEBI:15377"/>
        <dbReference type="ChEBI" id="CHEBI:15378"/>
        <dbReference type="ChEBI" id="CHEBI:30616"/>
        <dbReference type="ChEBI" id="CHEBI:43474"/>
        <dbReference type="ChEBI" id="CHEBI:456216"/>
    </reaction>
    <physiologicalReaction direction="left-to-right" evidence="10">
        <dbReference type="Rhea" id="RHEA:13066"/>
    </physiologicalReaction>
</comment>
<feature type="domain" description="IstB-like ATP-binding" evidence="11">
    <location>
        <begin position="44"/>
        <end position="219"/>
    </location>
</feature>
<dbReference type="InterPro" id="IPR002611">
    <property type="entry name" value="IstB_ATP-bd"/>
</dbReference>
<dbReference type="CDD" id="cd00009">
    <property type="entry name" value="AAA"/>
    <property type="match status" value="1"/>
</dbReference>
<evidence type="ECO:0000256" key="1">
    <source>
        <dbReference type="ARBA" id="ARBA00022515"/>
    </source>
</evidence>
<dbReference type="PANTHER" id="PTHR30050:SF9">
    <property type="entry name" value="DNA REPLICATION PROTEIN DNAC"/>
    <property type="match status" value="1"/>
</dbReference>
<dbReference type="InterPro" id="IPR028350">
    <property type="entry name" value="DNAC/IstB-like"/>
</dbReference>
<dbReference type="AlphaFoldDB" id="A0A2P5T190"/>
<dbReference type="PANTHER" id="PTHR30050">
    <property type="entry name" value="CHROMOSOMAL REPLICATION INITIATOR PROTEIN DNAA"/>
    <property type="match status" value="1"/>
</dbReference>
<dbReference type="Gene3D" id="3.40.50.300">
    <property type="entry name" value="P-loop containing nucleotide triphosphate hydrolases"/>
    <property type="match status" value="1"/>
</dbReference>
<dbReference type="Proteomes" id="UP000295937">
    <property type="component" value="Unassembled WGS sequence"/>
</dbReference>
<evidence type="ECO:0000313" key="12">
    <source>
        <dbReference type="EMBL" id="PPI88345.1"/>
    </source>
</evidence>
<keyword evidence="3" id="KW-0547">Nucleotide-binding</keyword>
<organism evidence="12 13">
    <name type="scientific">Candidatus Pantoea edessiphila</name>
    <dbReference type="NCBI Taxonomy" id="2044610"/>
    <lineage>
        <taxon>Bacteria</taxon>
        <taxon>Pseudomonadati</taxon>
        <taxon>Pseudomonadota</taxon>
        <taxon>Gammaproteobacteria</taxon>
        <taxon>Enterobacterales</taxon>
        <taxon>Erwiniaceae</taxon>
        <taxon>Pantoea</taxon>
    </lineage>
</organism>
<dbReference type="GO" id="GO:0006269">
    <property type="term" value="P:DNA replication, synthesis of primer"/>
    <property type="evidence" value="ECO:0007669"/>
    <property type="project" value="UniProtKB-KW"/>
</dbReference>
<keyword evidence="2" id="KW-0235">DNA replication</keyword>
<dbReference type="SUPFAM" id="SSF52540">
    <property type="entry name" value="P-loop containing nucleoside triphosphate hydrolases"/>
    <property type="match status" value="1"/>
</dbReference>
<evidence type="ECO:0000256" key="7">
    <source>
        <dbReference type="ARBA" id="ARBA00038338"/>
    </source>
</evidence>
<evidence type="ECO:0000256" key="5">
    <source>
        <dbReference type="ARBA" id="ARBA00022840"/>
    </source>
</evidence>
<dbReference type="EMBL" id="PDKR01000006">
    <property type="protein sequence ID" value="PPI88345.1"/>
    <property type="molecule type" value="Genomic_DNA"/>
</dbReference>
<keyword evidence="5" id="KW-0067">ATP-binding</keyword>
<keyword evidence="1" id="KW-0639">Primosome</keyword>
<dbReference type="OrthoDB" id="5956003at2"/>
<comment type="caution">
    <text evidence="12">The sequence shown here is derived from an EMBL/GenBank/DDBJ whole genome shotgun (WGS) entry which is preliminary data.</text>
</comment>
<keyword evidence="6" id="KW-0238">DNA-binding</keyword>
<dbReference type="NCBIfam" id="NF005931">
    <property type="entry name" value="PRK07952.1"/>
    <property type="match status" value="1"/>
</dbReference>
<dbReference type="PIRSF" id="PIRSF003073">
    <property type="entry name" value="DNAC_TnpB_IstB"/>
    <property type="match status" value="1"/>
</dbReference>
<reference evidence="12 13" key="1">
    <citation type="journal article" date="2018" name="Genome Biol. Evol.">
        <title>Cladogenesis and Genomic Streamlining in Extracellular Endosymbionts of Tropical Stink Bugs.</title>
        <authorList>
            <person name="Otero-Bravo A."/>
            <person name="Goffredi S."/>
            <person name="Sabree Z.L."/>
        </authorList>
    </citation>
    <scope>NUCLEOTIDE SEQUENCE [LARGE SCALE GENOMIC DNA]</scope>
    <source>
        <strain evidence="12 13">SoEO</strain>
    </source>
</reference>
<evidence type="ECO:0000256" key="6">
    <source>
        <dbReference type="ARBA" id="ARBA00023125"/>
    </source>
</evidence>
<accession>A0A2P5T190</accession>
<dbReference type="GO" id="GO:0003677">
    <property type="term" value="F:DNA binding"/>
    <property type="evidence" value="ECO:0007669"/>
    <property type="project" value="UniProtKB-KW"/>
</dbReference>
<dbReference type="GO" id="GO:0005524">
    <property type="term" value="F:ATP binding"/>
    <property type="evidence" value="ECO:0007669"/>
    <property type="project" value="UniProtKB-KW"/>
</dbReference>
<evidence type="ECO:0000256" key="2">
    <source>
        <dbReference type="ARBA" id="ARBA00022705"/>
    </source>
</evidence>
<comment type="similarity">
    <text evidence="7">Belongs to the DnaC family.</text>
</comment>
<dbReference type="RefSeq" id="WP_136132745.1">
    <property type="nucleotide sequence ID" value="NZ_PDKR01000006.1"/>
</dbReference>
<proteinExistence type="inferred from homology"/>
<evidence type="ECO:0000259" key="11">
    <source>
        <dbReference type="Pfam" id="PF01695"/>
    </source>
</evidence>